<dbReference type="SUPFAM" id="SSF55785">
    <property type="entry name" value="PYP-like sensor domain (PAS domain)"/>
    <property type="match status" value="1"/>
</dbReference>
<evidence type="ECO:0000313" key="3">
    <source>
        <dbReference type="Proteomes" id="UP000364097"/>
    </source>
</evidence>
<name>A0ABW9N689_9BACT</name>
<dbReference type="Proteomes" id="UP000364097">
    <property type="component" value="Unassembled WGS sequence"/>
</dbReference>
<protein>
    <submittedName>
        <fullName evidence="2">PAS domain S-box protein</fullName>
    </submittedName>
</protein>
<dbReference type="InterPro" id="IPR035965">
    <property type="entry name" value="PAS-like_dom_sf"/>
</dbReference>
<proteinExistence type="predicted"/>
<sequence length="69" mass="8028">MLDLKNTIDTANHSMAIIEFNPYGEILNANENFTQTMGYSLSEIKGKHHSMFCEEKFRNSKEYTFFGKN</sequence>
<dbReference type="CDD" id="cd00130">
    <property type="entry name" value="PAS"/>
    <property type="match status" value="1"/>
</dbReference>
<keyword evidence="3" id="KW-1185">Reference proteome</keyword>
<organism evidence="2 3">
    <name type="scientific">Campylobacter subantarcticus</name>
    <dbReference type="NCBI Taxonomy" id="497724"/>
    <lineage>
        <taxon>Bacteria</taxon>
        <taxon>Pseudomonadati</taxon>
        <taxon>Campylobacterota</taxon>
        <taxon>Epsilonproteobacteria</taxon>
        <taxon>Campylobacterales</taxon>
        <taxon>Campylobacteraceae</taxon>
        <taxon>Campylobacter</taxon>
    </lineage>
</organism>
<gene>
    <name evidence="2" type="ORF">A0Z09_007005</name>
</gene>
<evidence type="ECO:0000259" key="1">
    <source>
        <dbReference type="PROSITE" id="PS50112"/>
    </source>
</evidence>
<comment type="caution">
    <text evidence="2">The sequence shown here is derived from an EMBL/GenBank/DDBJ whole genome shotgun (WGS) entry which is preliminary data.</text>
</comment>
<evidence type="ECO:0000313" key="2">
    <source>
        <dbReference type="EMBL" id="MPB99786.1"/>
    </source>
</evidence>
<dbReference type="InterPro" id="IPR000014">
    <property type="entry name" value="PAS"/>
</dbReference>
<dbReference type="NCBIfam" id="TIGR00229">
    <property type="entry name" value="sensory_box"/>
    <property type="match status" value="1"/>
</dbReference>
<feature type="domain" description="PAS" evidence="1">
    <location>
        <begin position="1"/>
        <end position="47"/>
    </location>
</feature>
<dbReference type="Gene3D" id="3.30.450.20">
    <property type="entry name" value="PAS domain"/>
    <property type="match status" value="1"/>
</dbReference>
<reference evidence="2" key="1">
    <citation type="submission" date="2019-08" db="EMBL/GenBank/DDBJ databases">
        <title>Rapid identification of Enteric Bacteria from Whole Genome Sequences (WGS) using Average Nucleotide Identity (ANI).</title>
        <authorList>
            <person name="Lane C."/>
        </authorList>
    </citation>
    <scope>NUCLEOTIDE SEQUENCE [LARGE SCALE GENOMIC DNA]</scope>
    <source>
        <strain evidence="2">2010D-8461</strain>
    </source>
</reference>
<dbReference type="PROSITE" id="PS50112">
    <property type="entry name" value="PAS"/>
    <property type="match status" value="1"/>
</dbReference>
<dbReference type="EMBL" id="AACKMW020000043">
    <property type="protein sequence ID" value="MPB99786.1"/>
    <property type="molecule type" value="Genomic_DNA"/>
</dbReference>
<accession>A0ABW9N689</accession>